<accession>A0ABU5ET43</accession>
<dbReference type="Gene3D" id="3.40.50.10610">
    <property type="entry name" value="ABC-type transport auxiliary lipoprotein component"/>
    <property type="match status" value="1"/>
</dbReference>
<evidence type="ECO:0000256" key="1">
    <source>
        <dbReference type="SAM" id="SignalP"/>
    </source>
</evidence>
<name>A0ABU5ET43_9BACT</name>
<dbReference type="InterPro" id="IPR005534">
    <property type="entry name" value="Curli_assmbl/transp-comp_CsgG"/>
</dbReference>
<organism evidence="2 3">
    <name type="scientific">Gemmata algarum</name>
    <dbReference type="NCBI Taxonomy" id="2975278"/>
    <lineage>
        <taxon>Bacteria</taxon>
        <taxon>Pseudomonadati</taxon>
        <taxon>Planctomycetota</taxon>
        <taxon>Planctomycetia</taxon>
        <taxon>Gemmatales</taxon>
        <taxon>Gemmataceae</taxon>
        <taxon>Gemmata</taxon>
    </lineage>
</organism>
<sequence>MTRVRIVLAVSVALVCGVLPAPAFGHGPDKAIDKANDKQAKGGRNEPGLPVALLGFDERGAGVTGLGPKVADLLFLKLTAQPEFFLVDRADLKKVLDEQSLSLTGAVKADTAVTVGQLTGAKLLITGSVVQVDKRVHLIAKVISSESGRVVGASAEGTLSDDLEGLVAQLAHGITGVTIKQRDRLVPAPVPVADRIAALNRKLGKAARPTLAVRVIERHVGQPTAAPAAQTEVTKRARDLAFEVIDLDAGGENRADVFVTGEGLSEAAGRVGPLVSVRARVELKAIDRRTGKVLAVDRHTAVVVDLSEQIAGRTAIQSAAALLIERVLPQLVTAENKR</sequence>
<keyword evidence="1" id="KW-0732">Signal</keyword>
<dbReference type="RefSeq" id="WP_320684690.1">
    <property type="nucleotide sequence ID" value="NZ_JAXBLV010000001.1"/>
</dbReference>
<feature type="signal peptide" evidence="1">
    <location>
        <begin position="1"/>
        <end position="23"/>
    </location>
</feature>
<gene>
    <name evidence="2" type="ORF">R5W23_000170</name>
</gene>
<feature type="chain" id="PRO_5046354524" evidence="1">
    <location>
        <begin position="24"/>
        <end position="338"/>
    </location>
</feature>
<keyword evidence="3" id="KW-1185">Reference proteome</keyword>
<proteinExistence type="predicted"/>
<dbReference type="EMBL" id="JAXBLV010000001">
    <property type="protein sequence ID" value="MDY3557642.1"/>
    <property type="molecule type" value="Genomic_DNA"/>
</dbReference>
<reference evidence="3" key="1">
    <citation type="journal article" date="2023" name="Mar. Drugs">
        <title>Gemmata algarum, a Novel Planctomycete Isolated from an Algal Mat, Displays Antimicrobial Activity.</title>
        <authorList>
            <person name="Kumar G."/>
            <person name="Kallscheuer N."/>
            <person name="Kashif M."/>
            <person name="Ahamad S."/>
            <person name="Jagadeeshwari U."/>
            <person name="Pannikurungottu S."/>
            <person name="Haufschild T."/>
            <person name="Kabuu M."/>
            <person name="Sasikala C."/>
            <person name="Jogler C."/>
            <person name="Ramana C."/>
        </authorList>
    </citation>
    <scope>NUCLEOTIDE SEQUENCE [LARGE SCALE GENOMIC DNA]</scope>
    <source>
        <strain evidence="3">JC673</strain>
    </source>
</reference>
<protein>
    <submittedName>
        <fullName evidence="2">CsgG/HfaB family protein</fullName>
    </submittedName>
</protein>
<evidence type="ECO:0000313" key="2">
    <source>
        <dbReference type="EMBL" id="MDY3557642.1"/>
    </source>
</evidence>
<evidence type="ECO:0000313" key="3">
    <source>
        <dbReference type="Proteomes" id="UP001272242"/>
    </source>
</evidence>
<dbReference type="Pfam" id="PF03783">
    <property type="entry name" value="CsgG"/>
    <property type="match status" value="1"/>
</dbReference>
<comment type="caution">
    <text evidence="2">The sequence shown here is derived from an EMBL/GenBank/DDBJ whole genome shotgun (WGS) entry which is preliminary data.</text>
</comment>
<dbReference type="Proteomes" id="UP001272242">
    <property type="component" value="Unassembled WGS sequence"/>
</dbReference>